<dbReference type="GO" id="GO:0008289">
    <property type="term" value="F:lipid binding"/>
    <property type="evidence" value="ECO:0007669"/>
    <property type="project" value="InterPro"/>
</dbReference>
<dbReference type="InterPro" id="IPR002913">
    <property type="entry name" value="START_lipid-bd_dom"/>
</dbReference>
<feature type="domain" description="START" evidence="2">
    <location>
        <begin position="70"/>
        <end position="184"/>
    </location>
</feature>
<dbReference type="EMBL" id="GIBP01001484">
    <property type="protein sequence ID" value="NDV30453.1"/>
    <property type="molecule type" value="Transcribed_RNA"/>
</dbReference>
<dbReference type="InterPro" id="IPR023393">
    <property type="entry name" value="START-like_dom_sf"/>
</dbReference>
<feature type="compositionally biased region" description="Basic and acidic residues" evidence="1">
    <location>
        <begin position="351"/>
        <end position="366"/>
    </location>
</feature>
<proteinExistence type="predicted"/>
<feature type="compositionally biased region" description="Pro residues" evidence="1">
    <location>
        <begin position="332"/>
        <end position="344"/>
    </location>
</feature>
<accession>A0A6B2L0C8</accession>
<dbReference type="Pfam" id="PF01852">
    <property type="entry name" value="START"/>
    <property type="match status" value="1"/>
</dbReference>
<feature type="compositionally biased region" description="Basic and acidic residues" evidence="1">
    <location>
        <begin position="272"/>
        <end position="287"/>
    </location>
</feature>
<evidence type="ECO:0000256" key="1">
    <source>
        <dbReference type="SAM" id="MobiDB-lite"/>
    </source>
</evidence>
<protein>
    <recommendedName>
        <fullName evidence="2">START domain-containing protein</fullName>
    </recommendedName>
</protein>
<dbReference type="Gene3D" id="3.30.530.20">
    <property type="match status" value="1"/>
</dbReference>
<feature type="compositionally biased region" description="Basic and acidic residues" evidence="1">
    <location>
        <begin position="456"/>
        <end position="473"/>
    </location>
</feature>
<feature type="region of interest" description="Disordered" evidence="1">
    <location>
        <begin position="242"/>
        <end position="501"/>
    </location>
</feature>
<evidence type="ECO:0000259" key="2">
    <source>
        <dbReference type="PROSITE" id="PS50848"/>
    </source>
</evidence>
<dbReference type="SUPFAM" id="SSF55961">
    <property type="entry name" value="Bet v1-like"/>
    <property type="match status" value="1"/>
</dbReference>
<feature type="compositionally biased region" description="Polar residues" evidence="1">
    <location>
        <begin position="289"/>
        <end position="322"/>
    </location>
</feature>
<sequence>MRRGVAGRGMFKKAKKAVMELMMKGCVPGFVRTLEFVRILPLYSGQCGRFVHSEVYQKVKLLCTEPISEWSNLTKKKNIDIAIKTTTEAKILRHHAVAKVLMEETPLNLVELLNDVSPNRKNWDSSFFSGKVIEKLEENIIVLQMVHKASLKKPQESFVLSTWKEYEDGSVVLMHFNIEYSNSPSIELQHPEELSYYFQPSNSHSEFTCLFQNESKQPITSTNLKENLNKLHLTRIKKIHKILSKSKRTSKNNSITRKSKKIDSQGSSLRPPDQDKRRTSQEDKDGPSDSFSSNEFAIYSNSLTGGISSSTGQKTPPVLNSTPREDRSSDDSPPPPSVPVPVPLPSISISKETREGKEGRGKEGKEVSWINKNHLKPTRSEDAKYRRRSRSLPSVRTDPKPSGARKDPPLEKIPVQKKPSRKIVPEISSAKPTHSPADTLPKKKKKSFHSGSLSARRTDLDKLAKVRAARYEKSCPSPDLSSTTETAEALPQEELVDSELE</sequence>
<evidence type="ECO:0000313" key="3">
    <source>
        <dbReference type="EMBL" id="NDV30453.1"/>
    </source>
</evidence>
<organism evidence="3">
    <name type="scientific">Arcella intermedia</name>
    <dbReference type="NCBI Taxonomy" id="1963864"/>
    <lineage>
        <taxon>Eukaryota</taxon>
        <taxon>Amoebozoa</taxon>
        <taxon>Tubulinea</taxon>
        <taxon>Elardia</taxon>
        <taxon>Arcellinida</taxon>
        <taxon>Sphaerothecina</taxon>
        <taxon>Arcellidae</taxon>
        <taxon>Arcella</taxon>
    </lineage>
</organism>
<dbReference type="AlphaFoldDB" id="A0A6B2L0C8"/>
<name>A0A6B2L0C8_9EUKA</name>
<dbReference type="PROSITE" id="PS50848">
    <property type="entry name" value="START"/>
    <property type="match status" value="1"/>
</dbReference>
<reference evidence="3" key="1">
    <citation type="journal article" date="2020" name="J. Eukaryot. Microbiol.">
        <title>De novo Sequencing, Assembly and Annotation of the Transcriptome for the Free-Living Testate Amoeba Arcella intermedia.</title>
        <authorList>
            <person name="Ribeiro G.M."/>
            <person name="Porfirio-Sousa A.L."/>
            <person name="Maurer-Alcala X.X."/>
            <person name="Katz L.A."/>
            <person name="Lahr D.J.G."/>
        </authorList>
    </citation>
    <scope>NUCLEOTIDE SEQUENCE</scope>
</reference>